<evidence type="ECO:0000259" key="1">
    <source>
        <dbReference type="Pfam" id="PF20256"/>
    </source>
</evidence>
<dbReference type="InterPro" id="IPR046867">
    <property type="entry name" value="AldOxase/xan_DH_MoCoBD2"/>
</dbReference>
<dbReference type="PANTHER" id="PTHR47495:SF2">
    <property type="entry name" value="ALDEHYDE DEHYDROGENASE"/>
    <property type="match status" value="1"/>
</dbReference>
<dbReference type="Proteomes" id="UP000886667">
    <property type="component" value="Unassembled WGS sequence"/>
</dbReference>
<dbReference type="SUPFAM" id="SSF56003">
    <property type="entry name" value="Molybdenum cofactor-binding domain"/>
    <property type="match status" value="1"/>
</dbReference>
<sequence length="244" mass="26848">WHHLITGLQSGKYRADALAYDIPHVRVEMLRLDSPVPIGPWRSVSNHYNAYAIEHFFDELARAGGQNPLELRLKLLKETRLKAVLQRAAEATDWHQQDQQRILGCAVHSSFGSHVAEIVELIRLDEHKLKLGKITCVIDCGIAINPDTVKAQLEGSVIYALGAALKPPIMLKNGRVEQHNFHDTPILSFKETPPIEVFISRSRLDPGGVGEPGVPPLAPALANALLSAHGKPVTRMPMKLNGAS</sequence>
<dbReference type="GO" id="GO:0016491">
    <property type="term" value="F:oxidoreductase activity"/>
    <property type="evidence" value="ECO:0007669"/>
    <property type="project" value="InterPro"/>
</dbReference>
<dbReference type="PANTHER" id="PTHR47495">
    <property type="entry name" value="ALDEHYDE DEHYDROGENASE"/>
    <property type="match status" value="1"/>
</dbReference>
<dbReference type="Pfam" id="PF20256">
    <property type="entry name" value="MoCoBD_2"/>
    <property type="match status" value="1"/>
</dbReference>
<feature type="domain" description="Aldehyde oxidase/xanthine dehydrogenase second molybdopterin binding" evidence="1">
    <location>
        <begin position="91"/>
        <end position="193"/>
    </location>
</feature>
<dbReference type="Gene3D" id="3.30.365.10">
    <property type="entry name" value="Aldehyde oxidase/xanthine dehydrogenase, molybdopterin binding domain"/>
    <property type="match status" value="2"/>
</dbReference>
<gene>
    <name evidence="2" type="ORF">JAZ07_05230</name>
</gene>
<evidence type="ECO:0000313" key="3">
    <source>
        <dbReference type="Proteomes" id="UP000886667"/>
    </source>
</evidence>
<dbReference type="AlphaFoldDB" id="A0A9E4KAY0"/>
<proteinExistence type="predicted"/>
<dbReference type="InterPro" id="IPR037165">
    <property type="entry name" value="AldOxase/xan_DH_Mopterin-bd_sf"/>
</dbReference>
<organism evidence="2 3">
    <name type="scientific">Candidatus Thiodiazotropha taylori</name>
    <dbReference type="NCBI Taxonomy" id="2792791"/>
    <lineage>
        <taxon>Bacteria</taxon>
        <taxon>Pseudomonadati</taxon>
        <taxon>Pseudomonadota</taxon>
        <taxon>Gammaproteobacteria</taxon>
        <taxon>Chromatiales</taxon>
        <taxon>Sedimenticolaceae</taxon>
        <taxon>Candidatus Thiodiazotropha</taxon>
    </lineage>
</organism>
<evidence type="ECO:0000313" key="2">
    <source>
        <dbReference type="EMBL" id="MCG7945733.1"/>
    </source>
</evidence>
<dbReference type="InterPro" id="IPR052516">
    <property type="entry name" value="N-heterocyclic_Hydroxylase"/>
</dbReference>
<reference evidence="2" key="1">
    <citation type="journal article" date="2021" name="Proc. Natl. Acad. Sci. U.S.A.">
        <title>Global biogeography of chemosynthetic symbionts reveals both localized and globally distributed symbiont groups. .</title>
        <authorList>
            <person name="Osvatic J.T."/>
            <person name="Wilkins L.G.E."/>
            <person name="Leibrecht L."/>
            <person name="Leray M."/>
            <person name="Zauner S."/>
            <person name="Polzin J."/>
            <person name="Camacho Y."/>
            <person name="Gros O."/>
            <person name="van Gils J.A."/>
            <person name="Eisen J.A."/>
            <person name="Petersen J.M."/>
            <person name="Yuen B."/>
        </authorList>
    </citation>
    <scope>NUCLEOTIDE SEQUENCE</scope>
    <source>
        <strain evidence="2">MAGclacostrist064TRANS</strain>
    </source>
</reference>
<dbReference type="EMBL" id="JAEPCM010000159">
    <property type="protein sequence ID" value="MCG7945733.1"/>
    <property type="molecule type" value="Genomic_DNA"/>
</dbReference>
<protein>
    <submittedName>
        <fullName evidence="2">Molybdopterin-dependent oxidoreductase</fullName>
    </submittedName>
</protein>
<name>A0A9E4KAY0_9GAMM</name>
<accession>A0A9E4KAY0</accession>
<comment type="caution">
    <text evidence="2">The sequence shown here is derived from an EMBL/GenBank/DDBJ whole genome shotgun (WGS) entry which is preliminary data.</text>
</comment>
<feature type="non-terminal residue" evidence="2">
    <location>
        <position position="1"/>
    </location>
</feature>